<evidence type="ECO:0000256" key="10">
    <source>
        <dbReference type="SAM" id="MobiDB-lite"/>
    </source>
</evidence>
<keyword evidence="8" id="KW-0915">Sodium</keyword>
<dbReference type="GO" id="GO:0043005">
    <property type="term" value="C:neuron projection"/>
    <property type="evidence" value="ECO:0000318"/>
    <property type="project" value="GO_Central"/>
</dbReference>
<feature type="transmembrane region" description="Helical" evidence="11">
    <location>
        <begin position="501"/>
        <end position="519"/>
    </location>
</feature>
<evidence type="ECO:0000256" key="3">
    <source>
        <dbReference type="ARBA" id="ARBA00022448"/>
    </source>
</evidence>
<dbReference type="InterPro" id="IPR000175">
    <property type="entry name" value="Na/ntran_symport"/>
</dbReference>
<evidence type="ECO:0000256" key="5">
    <source>
        <dbReference type="ARBA" id="ARBA00022847"/>
    </source>
</evidence>
<dbReference type="EMBL" id="GL732631">
    <property type="protein sequence ID" value="EFX69733.1"/>
    <property type="molecule type" value="Genomic_DNA"/>
</dbReference>
<dbReference type="PANTHER" id="PTHR11616:SF265">
    <property type="entry name" value="TRANSPORTER"/>
    <property type="match status" value="1"/>
</dbReference>
<feature type="binding site" evidence="8">
    <location>
        <position position="76"/>
    </location>
    <ligand>
        <name>Na(+)</name>
        <dbReference type="ChEBI" id="CHEBI:29101"/>
        <label>1</label>
    </ligand>
</feature>
<dbReference type="HOGENOM" id="CLU_006855_9_5_1"/>
<evidence type="ECO:0000256" key="4">
    <source>
        <dbReference type="ARBA" id="ARBA00022692"/>
    </source>
</evidence>
<feature type="transmembrane region" description="Helical" evidence="11">
    <location>
        <begin position="334"/>
        <end position="351"/>
    </location>
</feature>
<dbReference type="PRINTS" id="PR00176">
    <property type="entry name" value="NANEUSMPORT"/>
</dbReference>
<dbReference type="PROSITE" id="PS50267">
    <property type="entry name" value="NA_NEUROTRAN_SYMP_3"/>
    <property type="match status" value="1"/>
</dbReference>
<feature type="transmembrane region" description="Helical" evidence="11">
    <location>
        <begin position="287"/>
        <end position="314"/>
    </location>
</feature>
<evidence type="ECO:0000256" key="7">
    <source>
        <dbReference type="ARBA" id="ARBA00023136"/>
    </source>
</evidence>
<dbReference type="SUPFAM" id="SSF161070">
    <property type="entry name" value="SNF-like"/>
    <property type="match status" value="1"/>
</dbReference>
<dbReference type="CDD" id="cd11496">
    <property type="entry name" value="SLC6sbd-TauT-like"/>
    <property type="match status" value="1"/>
</dbReference>
<feature type="transmembrane region" description="Helical" evidence="11">
    <location>
        <begin position="100"/>
        <end position="121"/>
    </location>
</feature>
<evidence type="ECO:0000256" key="9">
    <source>
        <dbReference type="PIRSR" id="PIRSR600175-2"/>
    </source>
</evidence>
<reference evidence="12 13" key="1">
    <citation type="journal article" date="2011" name="Science">
        <title>The ecoresponsive genome of Daphnia pulex.</title>
        <authorList>
            <person name="Colbourne J.K."/>
            <person name="Pfrender M.E."/>
            <person name="Gilbert D."/>
            <person name="Thomas W.K."/>
            <person name="Tucker A."/>
            <person name="Oakley T.H."/>
            <person name="Tokishita S."/>
            <person name="Aerts A."/>
            <person name="Arnold G.J."/>
            <person name="Basu M.K."/>
            <person name="Bauer D.J."/>
            <person name="Caceres C.E."/>
            <person name="Carmel L."/>
            <person name="Casola C."/>
            <person name="Choi J.H."/>
            <person name="Detter J.C."/>
            <person name="Dong Q."/>
            <person name="Dusheyko S."/>
            <person name="Eads B.D."/>
            <person name="Frohlich T."/>
            <person name="Geiler-Samerotte K.A."/>
            <person name="Gerlach D."/>
            <person name="Hatcher P."/>
            <person name="Jogdeo S."/>
            <person name="Krijgsveld J."/>
            <person name="Kriventseva E.V."/>
            <person name="Kultz D."/>
            <person name="Laforsch C."/>
            <person name="Lindquist E."/>
            <person name="Lopez J."/>
            <person name="Manak J.R."/>
            <person name="Muller J."/>
            <person name="Pangilinan J."/>
            <person name="Patwardhan R.P."/>
            <person name="Pitluck S."/>
            <person name="Pritham E.J."/>
            <person name="Rechtsteiner A."/>
            <person name="Rho M."/>
            <person name="Rogozin I.B."/>
            <person name="Sakarya O."/>
            <person name="Salamov A."/>
            <person name="Schaack S."/>
            <person name="Shapiro H."/>
            <person name="Shiga Y."/>
            <person name="Skalitzky C."/>
            <person name="Smith Z."/>
            <person name="Souvorov A."/>
            <person name="Sung W."/>
            <person name="Tang Z."/>
            <person name="Tsuchiya D."/>
            <person name="Tu H."/>
            <person name="Vos H."/>
            <person name="Wang M."/>
            <person name="Wolf Y.I."/>
            <person name="Yamagata H."/>
            <person name="Yamada T."/>
            <person name="Ye Y."/>
            <person name="Shaw J.R."/>
            <person name="Andrews J."/>
            <person name="Crease T.J."/>
            <person name="Tang H."/>
            <person name="Lucas S.M."/>
            <person name="Robertson H.M."/>
            <person name="Bork P."/>
            <person name="Koonin E.V."/>
            <person name="Zdobnov E.M."/>
            <person name="Grigoriev I.V."/>
            <person name="Lynch M."/>
            <person name="Boore J.L."/>
        </authorList>
    </citation>
    <scope>NUCLEOTIDE SEQUENCE [LARGE SCALE GENOMIC DNA]</scope>
</reference>
<dbReference type="GO" id="GO:0005332">
    <property type="term" value="F:gamma-aminobutyric acid:sodium:chloride symporter activity"/>
    <property type="evidence" value="ECO:0000318"/>
    <property type="project" value="GO_Central"/>
</dbReference>
<feature type="transmembrane region" description="Helical" evidence="11">
    <location>
        <begin position="571"/>
        <end position="599"/>
    </location>
</feature>
<feature type="region of interest" description="Disordered" evidence="10">
    <location>
        <begin position="1"/>
        <end position="58"/>
    </location>
</feature>
<feature type="disulfide bond" evidence="9">
    <location>
        <begin position="186"/>
        <end position="195"/>
    </location>
</feature>
<feature type="binding site" evidence="8">
    <location>
        <position position="83"/>
    </location>
    <ligand>
        <name>Na(+)</name>
        <dbReference type="ChEBI" id="CHEBI:29101"/>
        <label>1</label>
    </ligand>
</feature>
<feature type="transmembrane region" description="Helical" evidence="11">
    <location>
        <begin position="256"/>
        <end position="275"/>
    </location>
</feature>
<dbReference type="InParanoid" id="E9HEU9"/>
<keyword evidence="13" id="KW-1185">Reference proteome</keyword>
<comment type="subcellular location">
    <subcellularLocation>
        <location evidence="1">Membrane</location>
        <topology evidence="1">Multi-pass membrane protein</topology>
    </subcellularLocation>
</comment>
<dbReference type="Pfam" id="PF00209">
    <property type="entry name" value="SNF"/>
    <property type="match status" value="1"/>
</dbReference>
<keyword evidence="4 11" id="KW-0812">Transmembrane</keyword>
<feature type="transmembrane region" description="Helical" evidence="11">
    <location>
        <begin position="464"/>
        <end position="489"/>
    </location>
</feature>
<dbReference type="eggNOG" id="KOG3660">
    <property type="taxonomic scope" value="Eukaryota"/>
</dbReference>
<dbReference type="AlphaFoldDB" id="E9HEU9"/>
<feature type="binding site" evidence="8">
    <location>
        <position position="437"/>
    </location>
    <ligand>
        <name>Na(+)</name>
        <dbReference type="ChEBI" id="CHEBI:29101"/>
        <label>1</label>
    </ligand>
</feature>
<keyword evidence="3" id="KW-0813">Transport</keyword>
<feature type="transmembrane region" description="Helical" evidence="11">
    <location>
        <begin position="540"/>
        <end position="559"/>
    </location>
</feature>
<evidence type="ECO:0000256" key="11">
    <source>
        <dbReference type="SAM" id="Phobius"/>
    </source>
</evidence>
<dbReference type="PANTHER" id="PTHR11616">
    <property type="entry name" value="SODIUM/CHLORIDE DEPENDENT TRANSPORTER"/>
    <property type="match status" value="1"/>
</dbReference>
<dbReference type="OrthoDB" id="6581954at2759"/>
<comment type="similarity">
    <text evidence="2">Belongs to the sodium:neurotransmitter symporter (SNF) (TC 2.A.22) family.</text>
</comment>
<dbReference type="GO" id="GO:0006865">
    <property type="term" value="P:amino acid transport"/>
    <property type="evidence" value="ECO:0000318"/>
    <property type="project" value="GO_Central"/>
</dbReference>
<keyword evidence="9" id="KW-1015">Disulfide bond</keyword>
<keyword evidence="6 11" id="KW-1133">Transmembrane helix</keyword>
<feature type="binding site" evidence="8">
    <location>
        <position position="434"/>
    </location>
    <ligand>
        <name>Na(+)</name>
        <dbReference type="ChEBI" id="CHEBI:29101"/>
        <label>1</label>
    </ligand>
</feature>
<feature type="binding site" evidence="8">
    <location>
        <position position="369"/>
    </location>
    <ligand>
        <name>Na(+)</name>
        <dbReference type="ChEBI" id="CHEBI:29101"/>
        <label>1</label>
    </ligand>
</feature>
<accession>E9HEU9</accession>
<name>E9HEU9_DAPPU</name>
<evidence type="ECO:0000313" key="12">
    <source>
        <dbReference type="EMBL" id="EFX69733.1"/>
    </source>
</evidence>
<dbReference type="KEGG" id="dpx:DAPPUDRAFT_328816"/>
<dbReference type="FunCoup" id="E9HEU9">
    <property type="interactions" value="134"/>
</dbReference>
<gene>
    <name evidence="12" type="ORF">DAPPUDRAFT_328816</name>
</gene>
<feature type="binding site" evidence="8">
    <location>
        <position position="438"/>
    </location>
    <ligand>
        <name>Na(+)</name>
        <dbReference type="ChEBI" id="CHEBI:29101"/>
        <label>1</label>
    </ligand>
</feature>
<evidence type="ECO:0000256" key="2">
    <source>
        <dbReference type="ARBA" id="ARBA00006459"/>
    </source>
</evidence>
<evidence type="ECO:0008006" key="14">
    <source>
        <dbReference type="Google" id="ProtNLM"/>
    </source>
</evidence>
<dbReference type="GO" id="GO:0005886">
    <property type="term" value="C:plasma membrane"/>
    <property type="evidence" value="ECO:0000318"/>
    <property type="project" value="GO_Central"/>
</dbReference>
<feature type="binding site" evidence="8">
    <location>
        <position position="78"/>
    </location>
    <ligand>
        <name>Na(+)</name>
        <dbReference type="ChEBI" id="CHEBI:29101"/>
        <label>1</label>
    </ligand>
</feature>
<dbReference type="PhylomeDB" id="E9HEU9"/>
<dbReference type="GO" id="GO:0035725">
    <property type="term" value="P:sodium ion transmembrane transport"/>
    <property type="evidence" value="ECO:0000318"/>
    <property type="project" value="GO_Central"/>
</dbReference>
<keyword evidence="7 11" id="KW-0472">Membrane</keyword>
<keyword evidence="5" id="KW-0769">Symport</keyword>
<evidence type="ECO:0000256" key="8">
    <source>
        <dbReference type="PIRSR" id="PIRSR600175-1"/>
    </source>
</evidence>
<dbReference type="Proteomes" id="UP000000305">
    <property type="component" value="Unassembled WGS sequence"/>
</dbReference>
<protein>
    <recommendedName>
        <fullName evidence="14">Transporter</fullName>
    </recommendedName>
</protein>
<organism evidence="12 13">
    <name type="scientific">Daphnia pulex</name>
    <name type="common">Water flea</name>
    <dbReference type="NCBI Taxonomy" id="6669"/>
    <lineage>
        <taxon>Eukaryota</taxon>
        <taxon>Metazoa</taxon>
        <taxon>Ecdysozoa</taxon>
        <taxon>Arthropoda</taxon>
        <taxon>Crustacea</taxon>
        <taxon>Branchiopoda</taxon>
        <taxon>Diplostraca</taxon>
        <taxon>Cladocera</taxon>
        <taxon>Anomopoda</taxon>
        <taxon>Daphniidae</taxon>
        <taxon>Daphnia</taxon>
    </lineage>
</organism>
<evidence type="ECO:0000256" key="1">
    <source>
        <dbReference type="ARBA" id="ARBA00004141"/>
    </source>
</evidence>
<feature type="transmembrane region" description="Helical" evidence="11">
    <location>
        <begin position="142"/>
        <end position="170"/>
    </location>
</feature>
<feature type="transmembrane region" description="Helical" evidence="11">
    <location>
        <begin position="408"/>
        <end position="432"/>
    </location>
</feature>
<keyword evidence="8" id="KW-0479">Metal-binding</keyword>
<dbReference type="GO" id="GO:0046872">
    <property type="term" value="F:metal ion binding"/>
    <property type="evidence" value="ECO:0007669"/>
    <property type="project" value="UniProtKB-KW"/>
</dbReference>
<feature type="transmembrane region" description="Helical" evidence="11">
    <location>
        <begin position="363"/>
        <end position="388"/>
    </location>
</feature>
<sequence>MAEMSEKSKSNKERFGDDEGESNGLLPAASSKGLPVSAATPAVESHSSLAPVKTDDNLPERGEWSSKIEFIFSTVGYAIGLGNVWRFPYLCKYDLAGAFLVPYLITILFAGVPMFFLECALGQYLGIGGLGVWKVTPFFKGVGYAAVINAAWLNIYYIVILAWCLFYFLLITHSNLSTAVLPWGTCDNWWNTETCVSAYSRQNLTSYVEGNTTFYNLNGTIYAAANLTDPVKEYWERRVLMISDGLEDIGELRWELVGTLAAVWFMCYFCIWKGVKWTGKVVYFTALFPYFLLTVLLIRGVTLPGAAEGIAFYLTPDLSRLRDPEVWIDAVSQIFFSYGLGVGSLIALGSYNQYNNNVYRQSLIVCAINSGTSFFSGFAIFSVIGFMAKEQNKPISEVAASGPGLTFLAYPSAVLQLPISPLWSCLFFLMFITLGLDSQFCTLEGFITAVVDEWPRLLRRRKEIFIAVVCFVSFLIGLSCVAQGGMYVFQLFNTYACSNLVLLWLIFFECIAISWGFGVNRFYDGIKDMIGYYPTRWFKFCWCFTTPLICIGVFIFYLAEFTPLTYLDYHYPWWGHFIGLLLALSSMICVPAYMAYVVWRQEGNLMEKLRRTMDEIRPKISLEEIRNWHVKPATPSNEAVTAV</sequence>
<dbReference type="InterPro" id="IPR037272">
    <property type="entry name" value="SNS_sf"/>
</dbReference>
<feature type="binding site" evidence="8">
    <location>
        <position position="337"/>
    </location>
    <ligand>
        <name>Na(+)</name>
        <dbReference type="ChEBI" id="CHEBI:29101"/>
        <label>1</label>
    </ligand>
</feature>
<proteinExistence type="inferred from homology"/>
<dbReference type="OMA" id="FNNINHR"/>
<evidence type="ECO:0000256" key="6">
    <source>
        <dbReference type="ARBA" id="ARBA00022989"/>
    </source>
</evidence>
<feature type="compositionally biased region" description="Basic and acidic residues" evidence="10">
    <location>
        <begin position="1"/>
        <end position="17"/>
    </location>
</feature>
<evidence type="ECO:0000313" key="13">
    <source>
        <dbReference type="Proteomes" id="UP000000305"/>
    </source>
</evidence>